<keyword evidence="2" id="KW-0812">Transmembrane</keyword>
<organism evidence="4 5">
    <name type="scientific">Colletotrichum incanum</name>
    <name type="common">Soybean anthracnose fungus</name>
    <dbReference type="NCBI Taxonomy" id="1573173"/>
    <lineage>
        <taxon>Eukaryota</taxon>
        <taxon>Fungi</taxon>
        <taxon>Dikarya</taxon>
        <taxon>Ascomycota</taxon>
        <taxon>Pezizomycotina</taxon>
        <taxon>Sordariomycetes</taxon>
        <taxon>Hypocreomycetidae</taxon>
        <taxon>Glomerellales</taxon>
        <taxon>Glomerellaceae</taxon>
        <taxon>Colletotrichum</taxon>
        <taxon>Colletotrichum spaethianum species complex</taxon>
    </lineage>
</organism>
<dbReference type="Gene3D" id="3.40.50.1820">
    <property type="entry name" value="alpha/beta hydrolase"/>
    <property type="match status" value="1"/>
</dbReference>
<evidence type="ECO:0000313" key="5">
    <source>
        <dbReference type="Proteomes" id="UP000076584"/>
    </source>
</evidence>
<evidence type="ECO:0000259" key="3">
    <source>
        <dbReference type="Pfam" id="PF12146"/>
    </source>
</evidence>
<dbReference type="PANTHER" id="PTHR47751">
    <property type="entry name" value="SUPERFAMILY HYDROLASE, PUTATIVE (AFU_ORTHOLOGUE AFUA_2G16580)-RELATED"/>
    <property type="match status" value="1"/>
</dbReference>
<dbReference type="STRING" id="1573173.A0A161X0V2"/>
<evidence type="ECO:0000313" key="4">
    <source>
        <dbReference type="EMBL" id="KZL87246.1"/>
    </source>
</evidence>
<accession>A0A161X0V2</accession>
<feature type="non-terminal residue" evidence="4">
    <location>
        <position position="1"/>
    </location>
</feature>
<dbReference type="SUPFAM" id="SSF53474">
    <property type="entry name" value="alpha/beta-Hydrolases"/>
    <property type="match status" value="1"/>
</dbReference>
<keyword evidence="2" id="KW-1133">Transmembrane helix</keyword>
<sequence length="360" mass="40247">LSEWVGDIETQKMVVIILVLYIYDVSKPWIHTTVFNHLLKPLLPFWLLLTHFSIRLFFKMVHTQRNVEFPTVDGTTLRGLFFSPVRDGTMPCIVMTHGFSGLKEQFLPDFAERFCTAGYAVLIYDHRSWGSSGGFPRNETDPTRQALDYSDAFDFVTSLPEVDPTKIVFWGSSMGGGIVILAAAFEKRIAAVIVQVPFVSGESVGPVIQAYLPAIYADRLRIKSGHPPEMTKVIAESPESAKRGDSGALMGKPDVAPYLEELTRRGQSWEKDVTLQSVFNISVFEPRAFIHRISPTPLLMVVAERDATVSTSSQLEAFASAREPKTLAVIKNSEHFDLYFGNEFEDNISAQLDFLGKVCN</sequence>
<dbReference type="InterPro" id="IPR051411">
    <property type="entry name" value="Polyketide_trans_af380"/>
</dbReference>
<gene>
    <name evidence="4" type="ORF">CI238_12178</name>
</gene>
<keyword evidence="2" id="KW-0472">Membrane</keyword>
<feature type="transmembrane region" description="Helical" evidence="2">
    <location>
        <begin position="12"/>
        <end position="30"/>
    </location>
</feature>
<evidence type="ECO:0000256" key="2">
    <source>
        <dbReference type="SAM" id="Phobius"/>
    </source>
</evidence>
<dbReference type="InterPro" id="IPR022742">
    <property type="entry name" value="Hydrolase_4"/>
</dbReference>
<dbReference type="Gene3D" id="1.10.10.800">
    <property type="match status" value="1"/>
</dbReference>
<comment type="caution">
    <text evidence="4">The sequence shown here is derived from an EMBL/GenBank/DDBJ whole genome shotgun (WGS) entry which is preliminary data.</text>
</comment>
<dbReference type="EMBL" id="LFIW01000316">
    <property type="protein sequence ID" value="KZL87246.1"/>
    <property type="molecule type" value="Genomic_DNA"/>
</dbReference>
<comment type="similarity">
    <text evidence="1">Belongs to the polyketide transferase af380 family.</text>
</comment>
<keyword evidence="5" id="KW-1185">Reference proteome</keyword>
<dbReference type="Pfam" id="PF12146">
    <property type="entry name" value="Hydrolase_4"/>
    <property type="match status" value="1"/>
</dbReference>
<name>A0A161X0V2_COLIC</name>
<dbReference type="AlphaFoldDB" id="A0A161X0V2"/>
<feature type="domain" description="Serine aminopeptidase S33" evidence="3">
    <location>
        <begin position="92"/>
        <end position="335"/>
    </location>
</feature>
<reference evidence="4 5" key="1">
    <citation type="submission" date="2015-06" db="EMBL/GenBank/DDBJ databases">
        <title>Survival trade-offs in plant roots during colonization by closely related pathogenic and mutualistic fungi.</title>
        <authorList>
            <person name="Hacquard S."/>
            <person name="Kracher B."/>
            <person name="Hiruma K."/>
            <person name="Weinman A."/>
            <person name="Muench P."/>
            <person name="Garrido Oter R."/>
            <person name="Ver Loren van Themaat E."/>
            <person name="Dallerey J.-F."/>
            <person name="Damm U."/>
            <person name="Henrissat B."/>
            <person name="Lespinet O."/>
            <person name="Thon M."/>
            <person name="Kemen E."/>
            <person name="McHardy A.C."/>
            <person name="Schulze-Lefert P."/>
            <person name="O'Connell R.J."/>
        </authorList>
    </citation>
    <scope>NUCLEOTIDE SEQUENCE [LARGE SCALE GENOMIC DNA]</scope>
    <source>
        <strain evidence="4 5">MAFF 238704</strain>
    </source>
</reference>
<dbReference type="Proteomes" id="UP000076584">
    <property type="component" value="Unassembled WGS sequence"/>
</dbReference>
<proteinExistence type="inferred from homology"/>
<dbReference type="InterPro" id="IPR029058">
    <property type="entry name" value="AB_hydrolase_fold"/>
</dbReference>
<protein>
    <submittedName>
        <fullName evidence="4">KDa protein in trax-fino intergenic region</fullName>
    </submittedName>
</protein>
<evidence type="ECO:0000256" key="1">
    <source>
        <dbReference type="ARBA" id="ARBA00029464"/>
    </source>
</evidence>
<dbReference type="PANTHER" id="PTHR47751:SF2">
    <property type="entry name" value="DLTD N-TERMINAL DOMAIN PROTEIN (AFU_ORTHOLOGUE AFUA_8G00380)-RELATED"/>
    <property type="match status" value="1"/>
</dbReference>